<dbReference type="EMBL" id="QRDW01000001">
    <property type="protein sequence ID" value="RED54388.1"/>
    <property type="molecule type" value="Genomic_DNA"/>
</dbReference>
<comment type="subcellular location">
    <subcellularLocation>
        <location evidence="1">Membrane</location>
        <topology evidence="1">Single-pass membrane protein</topology>
    </subcellularLocation>
</comment>
<evidence type="ECO:0000256" key="5">
    <source>
        <dbReference type="ARBA" id="ARBA00023136"/>
    </source>
</evidence>
<keyword evidence="5 6" id="KW-0472">Membrane</keyword>
<evidence type="ECO:0000313" key="8">
    <source>
        <dbReference type="Proteomes" id="UP000256845"/>
    </source>
</evidence>
<dbReference type="InterPro" id="IPR023353">
    <property type="entry name" value="LemA-like_dom_sf"/>
</dbReference>
<dbReference type="Gene3D" id="1.20.1440.20">
    <property type="entry name" value="LemA-like domain"/>
    <property type="match status" value="1"/>
</dbReference>
<evidence type="ECO:0000256" key="2">
    <source>
        <dbReference type="ARBA" id="ARBA00008854"/>
    </source>
</evidence>
<evidence type="ECO:0000256" key="1">
    <source>
        <dbReference type="ARBA" id="ARBA00004167"/>
    </source>
</evidence>
<keyword evidence="3 6" id="KW-0812">Transmembrane</keyword>
<evidence type="ECO:0000256" key="3">
    <source>
        <dbReference type="ARBA" id="ARBA00022692"/>
    </source>
</evidence>
<organism evidence="7 8">
    <name type="scientific">Aestuariispira insulae</name>
    <dbReference type="NCBI Taxonomy" id="1461337"/>
    <lineage>
        <taxon>Bacteria</taxon>
        <taxon>Pseudomonadati</taxon>
        <taxon>Pseudomonadota</taxon>
        <taxon>Alphaproteobacteria</taxon>
        <taxon>Rhodospirillales</taxon>
        <taxon>Kiloniellaceae</taxon>
        <taxon>Aestuariispira</taxon>
    </lineage>
</organism>
<proteinExistence type="inferred from homology"/>
<feature type="transmembrane region" description="Helical" evidence="6">
    <location>
        <begin position="6"/>
        <end position="27"/>
    </location>
</feature>
<comment type="caution">
    <text evidence="7">The sequence shown here is derived from an EMBL/GenBank/DDBJ whole genome shotgun (WGS) entry which is preliminary data.</text>
</comment>
<dbReference type="Pfam" id="PF04011">
    <property type="entry name" value="LemA"/>
    <property type="match status" value="1"/>
</dbReference>
<dbReference type="PANTHER" id="PTHR34478">
    <property type="entry name" value="PROTEIN LEMA"/>
    <property type="match status" value="1"/>
</dbReference>
<dbReference type="AlphaFoldDB" id="A0A3D9HY07"/>
<reference evidence="7 8" key="1">
    <citation type="submission" date="2018-07" db="EMBL/GenBank/DDBJ databases">
        <title>Genomic Encyclopedia of Type Strains, Phase III (KMG-III): the genomes of soil and plant-associated and newly described type strains.</title>
        <authorList>
            <person name="Whitman W."/>
        </authorList>
    </citation>
    <scope>NUCLEOTIDE SEQUENCE [LARGE SCALE GENOMIC DNA]</scope>
    <source>
        <strain evidence="7 8">CECT 8488</strain>
    </source>
</reference>
<gene>
    <name evidence="7" type="ORF">DFP90_1011191</name>
</gene>
<dbReference type="Proteomes" id="UP000256845">
    <property type="component" value="Unassembled WGS sequence"/>
</dbReference>
<keyword evidence="8" id="KW-1185">Reference proteome</keyword>
<keyword evidence="4 6" id="KW-1133">Transmembrane helix</keyword>
<evidence type="ECO:0000256" key="6">
    <source>
        <dbReference type="SAM" id="Phobius"/>
    </source>
</evidence>
<name>A0A3D9HY07_9PROT</name>
<dbReference type="GO" id="GO:0016020">
    <property type="term" value="C:membrane"/>
    <property type="evidence" value="ECO:0007669"/>
    <property type="project" value="UniProtKB-SubCell"/>
</dbReference>
<dbReference type="PANTHER" id="PTHR34478:SF2">
    <property type="entry name" value="MEMBRANE PROTEIN"/>
    <property type="match status" value="1"/>
</dbReference>
<dbReference type="InterPro" id="IPR007156">
    <property type="entry name" value="MamQ_LemA"/>
</dbReference>
<sequence>MMSGLGLVFGIIVLGGIAALLAVIFLYNKLVSLRQRVLEGWSGIDVQLKRRSNLVPNLIAAVKGYMAHEKGLLEDITKLRAQCVEADTGPKDRQAIEGEMSTALIRLFAVAENYPDLKADSTFLELQQALGELEDQIQMARRYYNGTVRNLNILIESFPANLLAQRFGFVAADYYEVEHAAERAVPQVDFKGGE</sequence>
<accession>A0A3D9HY07</accession>
<evidence type="ECO:0000256" key="4">
    <source>
        <dbReference type="ARBA" id="ARBA00022989"/>
    </source>
</evidence>
<dbReference type="RefSeq" id="WP_245956972.1">
    <property type="nucleotide sequence ID" value="NZ_QRDW01000001.1"/>
</dbReference>
<dbReference type="SUPFAM" id="SSF140478">
    <property type="entry name" value="LemA-like"/>
    <property type="match status" value="1"/>
</dbReference>
<protein>
    <submittedName>
        <fullName evidence="7">LemA protein</fullName>
    </submittedName>
</protein>
<evidence type="ECO:0000313" key="7">
    <source>
        <dbReference type="EMBL" id="RED54388.1"/>
    </source>
</evidence>
<comment type="similarity">
    <text evidence="2">Belongs to the LemA family.</text>
</comment>